<proteinExistence type="inferred from homology"/>
<protein>
    <submittedName>
        <fullName evidence="8">Extracellular solute-binding protein</fullName>
    </submittedName>
</protein>
<dbReference type="InterPro" id="IPR000524">
    <property type="entry name" value="Tscrpt_reg_HTH_GntR"/>
</dbReference>
<dbReference type="RefSeq" id="WP_120748792.1">
    <property type="nucleotide sequence ID" value="NZ_RBAH01000013.1"/>
</dbReference>
<dbReference type="PROSITE" id="PS50949">
    <property type="entry name" value="HTH_GNTR"/>
    <property type="match status" value="1"/>
</dbReference>
<evidence type="ECO:0000256" key="5">
    <source>
        <dbReference type="ARBA" id="ARBA00023125"/>
    </source>
</evidence>
<dbReference type="InterPro" id="IPR036390">
    <property type="entry name" value="WH_DNA-bd_sf"/>
</dbReference>
<dbReference type="CDD" id="cd07377">
    <property type="entry name" value="WHTH_GntR"/>
    <property type="match status" value="1"/>
</dbReference>
<dbReference type="GO" id="GO:0003677">
    <property type="term" value="F:DNA binding"/>
    <property type="evidence" value="ECO:0007669"/>
    <property type="project" value="UniProtKB-KW"/>
</dbReference>
<keyword evidence="3" id="KW-0732">Signal</keyword>
<dbReference type="Proteomes" id="UP000282311">
    <property type="component" value="Unassembled WGS sequence"/>
</dbReference>
<dbReference type="GO" id="GO:0015768">
    <property type="term" value="P:maltose transport"/>
    <property type="evidence" value="ECO:0007669"/>
    <property type="project" value="TreeGrafter"/>
</dbReference>
<dbReference type="GO" id="GO:1901982">
    <property type="term" value="F:maltose binding"/>
    <property type="evidence" value="ECO:0007669"/>
    <property type="project" value="TreeGrafter"/>
</dbReference>
<dbReference type="PANTHER" id="PTHR30061">
    <property type="entry name" value="MALTOSE-BINDING PERIPLASMIC PROTEIN"/>
    <property type="match status" value="1"/>
</dbReference>
<dbReference type="PANTHER" id="PTHR30061:SF50">
    <property type="entry name" value="MALTOSE_MALTODEXTRIN-BINDING PERIPLASMIC PROTEIN"/>
    <property type="match status" value="1"/>
</dbReference>
<accession>A0A3B0CBQ8</accession>
<evidence type="ECO:0000313" key="8">
    <source>
        <dbReference type="EMBL" id="RKN82038.1"/>
    </source>
</evidence>
<gene>
    <name evidence="8" type="ORF">D7M11_18875</name>
</gene>
<dbReference type="AlphaFoldDB" id="A0A3B0CBQ8"/>
<organism evidence="8 9">
    <name type="scientific">Paenibacillus ginsengarvi</name>
    <dbReference type="NCBI Taxonomy" id="400777"/>
    <lineage>
        <taxon>Bacteria</taxon>
        <taxon>Bacillati</taxon>
        <taxon>Bacillota</taxon>
        <taxon>Bacilli</taxon>
        <taxon>Bacillales</taxon>
        <taxon>Paenibacillaceae</taxon>
        <taxon>Paenibacillus</taxon>
    </lineage>
</organism>
<keyword evidence="9" id="KW-1185">Reference proteome</keyword>
<sequence length="476" mass="53199">MSTTESGRRTFRSRLNEMIDQLRDGIATGKYKHGTYLPPEKTLAAQFRLSNKTVRKGLELLMSEGLIEKIPRVGSMVTAAPLLSEAEPAVTIVMGCYSTNEKTLILSPLLDDFHKLHPSIRVEVVALHSSSQFMETLRPCLDNALLDVFTVRDWHFSEIADGGFADLLLPRSGSEQYYPFLAGSFTRGGVLYAEPLSFSPVVLAYNRKHFREAGLMEPDAGWTWDIAAANATKLTVPGQRFGLHFQVHMDDRWPIFLLQSGRHLPSGRPQDGEQRKVVNWMSGIRISKDIIGNQALFPHPLYGSDNDIGTLFMQERTSMIMTGYESLNRFAATGIEYDISSVPYISDPRTLMTVTGIAVNKQSKHRTEADCLAVYLASPRAQRLLRERTLCIPALKPAAEAPVAAVDTLNRPSRFQLYRDIIPSFRKLGELQLPPGGLRPLHEAMKDYWTDSIDETALRVRLETILSAPADCPVHS</sequence>
<keyword evidence="2" id="KW-0813">Transport</keyword>
<evidence type="ECO:0000313" key="9">
    <source>
        <dbReference type="Proteomes" id="UP000282311"/>
    </source>
</evidence>
<evidence type="ECO:0000256" key="1">
    <source>
        <dbReference type="ARBA" id="ARBA00008520"/>
    </source>
</evidence>
<reference evidence="8 9" key="1">
    <citation type="journal article" date="2007" name="Int. J. Syst. Evol. Microbiol.">
        <title>Paenibacillus ginsengarvi sp. nov., isolated from soil from ginseng cultivation.</title>
        <authorList>
            <person name="Yoon M.H."/>
            <person name="Ten L.N."/>
            <person name="Im W.T."/>
        </authorList>
    </citation>
    <scope>NUCLEOTIDE SEQUENCE [LARGE SCALE GENOMIC DNA]</scope>
    <source>
        <strain evidence="8 9">KCTC 13059</strain>
    </source>
</reference>
<dbReference type="GO" id="GO:0055052">
    <property type="term" value="C:ATP-binding cassette (ABC) transporter complex, substrate-binding subunit-containing"/>
    <property type="evidence" value="ECO:0007669"/>
    <property type="project" value="TreeGrafter"/>
</dbReference>
<name>A0A3B0CBQ8_9BACL</name>
<dbReference type="SUPFAM" id="SSF53850">
    <property type="entry name" value="Periplasmic binding protein-like II"/>
    <property type="match status" value="1"/>
</dbReference>
<keyword evidence="5" id="KW-0238">DNA-binding</keyword>
<dbReference type="Gene3D" id="1.10.10.10">
    <property type="entry name" value="Winged helix-like DNA-binding domain superfamily/Winged helix DNA-binding domain"/>
    <property type="match status" value="1"/>
</dbReference>
<evidence type="ECO:0000256" key="6">
    <source>
        <dbReference type="ARBA" id="ARBA00023163"/>
    </source>
</evidence>
<dbReference type="PRINTS" id="PR00035">
    <property type="entry name" value="HTHGNTR"/>
</dbReference>
<comment type="caution">
    <text evidence="8">The sequence shown here is derived from an EMBL/GenBank/DDBJ whole genome shotgun (WGS) entry which is preliminary data.</text>
</comment>
<dbReference type="GO" id="GO:0042956">
    <property type="term" value="P:maltodextrin transmembrane transport"/>
    <property type="evidence" value="ECO:0007669"/>
    <property type="project" value="TreeGrafter"/>
</dbReference>
<keyword evidence="4" id="KW-0805">Transcription regulation</keyword>
<dbReference type="Pfam" id="PF01547">
    <property type="entry name" value="SBP_bac_1"/>
    <property type="match status" value="1"/>
</dbReference>
<dbReference type="SMART" id="SM00345">
    <property type="entry name" value="HTH_GNTR"/>
    <property type="match status" value="1"/>
</dbReference>
<dbReference type="Pfam" id="PF00392">
    <property type="entry name" value="GntR"/>
    <property type="match status" value="1"/>
</dbReference>
<dbReference type="InterPro" id="IPR036388">
    <property type="entry name" value="WH-like_DNA-bd_sf"/>
</dbReference>
<keyword evidence="6" id="KW-0804">Transcription</keyword>
<evidence type="ECO:0000256" key="3">
    <source>
        <dbReference type="ARBA" id="ARBA00022729"/>
    </source>
</evidence>
<evidence type="ECO:0000259" key="7">
    <source>
        <dbReference type="PROSITE" id="PS50949"/>
    </source>
</evidence>
<comment type="similarity">
    <text evidence="1">Belongs to the bacterial solute-binding protein 1 family.</text>
</comment>
<dbReference type="OrthoDB" id="9798191at2"/>
<dbReference type="GO" id="GO:0003700">
    <property type="term" value="F:DNA-binding transcription factor activity"/>
    <property type="evidence" value="ECO:0007669"/>
    <property type="project" value="InterPro"/>
</dbReference>
<dbReference type="EMBL" id="RBAH01000013">
    <property type="protein sequence ID" value="RKN82038.1"/>
    <property type="molecule type" value="Genomic_DNA"/>
</dbReference>
<dbReference type="SUPFAM" id="SSF46785">
    <property type="entry name" value="Winged helix' DNA-binding domain"/>
    <property type="match status" value="1"/>
</dbReference>
<evidence type="ECO:0000256" key="4">
    <source>
        <dbReference type="ARBA" id="ARBA00023015"/>
    </source>
</evidence>
<dbReference type="InterPro" id="IPR006059">
    <property type="entry name" value="SBP"/>
</dbReference>
<dbReference type="Gene3D" id="3.40.190.10">
    <property type="entry name" value="Periplasmic binding protein-like II"/>
    <property type="match status" value="2"/>
</dbReference>
<feature type="domain" description="HTH gntR-type" evidence="7">
    <location>
        <begin position="12"/>
        <end position="80"/>
    </location>
</feature>
<evidence type="ECO:0000256" key="2">
    <source>
        <dbReference type="ARBA" id="ARBA00022448"/>
    </source>
</evidence>